<dbReference type="GO" id="GO:0009007">
    <property type="term" value="F:site-specific DNA-methyltransferase (adenine-specific) activity"/>
    <property type="evidence" value="ECO:0007669"/>
    <property type="project" value="UniProtKB-EC"/>
</dbReference>
<dbReference type="RefSeq" id="WP_063636888.1">
    <property type="nucleotide sequence ID" value="NZ_BDDG01000003.1"/>
</dbReference>
<keyword evidence="4" id="KW-0949">S-adenosyl-L-methionine</keyword>
<dbReference type="PRINTS" id="PR00507">
    <property type="entry name" value="N12N6MTFRASE"/>
</dbReference>
<evidence type="ECO:0000256" key="2">
    <source>
        <dbReference type="ARBA" id="ARBA00022603"/>
    </source>
</evidence>
<feature type="domain" description="DNA methylase adenine-specific" evidence="7">
    <location>
        <begin position="489"/>
        <end position="580"/>
    </location>
</feature>
<evidence type="ECO:0000259" key="7">
    <source>
        <dbReference type="Pfam" id="PF02384"/>
    </source>
</evidence>
<dbReference type="GO" id="GO:0003677">
    <property type="term" value="F:DNA binding"/>
    <property type="evidence" value="ECO:0007669"/>
    <property type="project" value="InterPro"/>
</dbReference>
<dbReference type="SUPFAM" id="SSF53335">
    <property type="entry name" value="S-adenosyl-L-methionine-dependent methyltransferases"/>
    <property type="match status" value="1"/>
</dbReference>
<dbReference type="PANTHER" id="PTHR42933:SF1">
    <property type="entry name" value="SITE-SPECIFIC DNA-METHYLTRANSFERASE (ADENINE-SPECIFIC)"/>
    <property type="match status" value="1"/>
</dbReference>
<evidence type="ECO:0000256" key="6">
    <source>
        <dbReference type="ARBA" id="ARBA00047942"/>
    </source>
</evidence>
<evidence type="ECO:0000256" key="3">
    <source>
        <dbReference type="ARBA" id="ARBA00022679"/>
    </source>
</evidence>
<comment type="catalytic activity">
    <reaction evidence="6">
        <text>a 2'-deoxyadenosine in DNA + S-adenosyl-L-methionine = an N(6)-methyl-2'-deoxyadenosine in DNA + S-adenosyl-L-homocysteine + H(+)</text>
        <dbReference type="Rhea" id="RHEA:15197"/>
        <dbReference type="Rhea" id="RHEA-COMP:12418"/>
        <dbReference type="Rhea" id="RHEA-COMP:12419"/>
        <dbReference type="ChEBI" id="CHEBI:15378"/>
        <dbReference type="ChEBI" id="CHEBI:57856"/>
        <dbReference type="ChEBI" id="CHEBI:59789"/>
        <dbReference type="ChEBI" id="CHEBI:90615"/>
        <dbReference type="ChEBI" id="CHEBI:90616"/>
        <dbReference type="EC" id="2.1.1.72"/>
    </reaction>
</comment>
<name>A0A7W4LU14_BACVE</name>
<dbReference type="Gene3D" id="3.40.50.150">
    <property type="entry name" value="Vaccinia Virus protein VP39"/>
    <property type="match status" value="1"/>
</dbReference>
<evidence type="ECO:0000256" key="1">
    <source>
        <dbReference type="ARBA" id="ARBA00011900"/>
    </source>
</evidence>
<gene>
    <name evidence="8" type="primary">bcgIA</name>
    <name evidence="8" type="ORF">BACVE_000771</name>
</gene>
<evidence type="ECO:0000256" key="4">
    <source>
        <dbReference type="ARBA" id="ARBA00022691"/>
    </source>
</evidence>
<dbReference type="GO" id="GO:0009307">
    <property type="term" value="P:DNA restriction-modification system"/>
    <property type="evidence" value="ECO:0007669"/>
    <property type="project" value="UniProtKB-KW"/>
</dbReference>
<dbReference type="CDD" id="cd02440">
    <property type="entry name" value="AdoMet_MTases"/>
    <property type="match status" value="1"/>
</dbReference>
<evidence type="ECO:0000256" key="5">
    <source>
        <dbReference type="ARBA" id="ARBA00022747"/>
    </source>
</evidence>
<dbReference type="EMBL" id="CP063687">
    <property type="protein sequence ID" value="QOY25841.1"/>
    <property type="molecule type" value="Genomic_DNA"/>
</dbReference>
<dbReference type="GO" id="GO:0016787">
    <property type="term" value="F:hydrolase activity"/>
    <property type="evidence" value="ECO:0007669"/>
    <property type="project" value="UniProtKB-KW"/>
</dbReference>
<dbReference type="InterPro" id="IPR029063">
    <property type="entry name" value="SAM-dependent_MTases_sf"/>
</dbReference>
<proteinExistence type="predicted"/>
<keyword evidence="2" id="KW-0489">Methyltransferase</keyword>
<dbReference type="PANTHER" id="PTHR42933">
    <property type="entry name" value="SLR6095 PROTEIN"/>
    <property type="match status" value="1"/>
</dbReference>
<organism evidence="8 9">
    <name type="scientific">Bacillus velezensis</name>
    <dbReference type="NCBI Taxonomy" id="492670"/>
    <lineage>
        <taxon>Bacteria</taxon>
        <taxon>Bacillati</taxon>
        <taxon>Bacillota</taxon>
        <taxon>Bacilli</taxon>
        <taxon>Bacillales</taxon>
        <taxon>Bacillaceae</taxon>
        <taxon>Bacillus</taxon>
        <taxon>Bacillus amyloliquefaciens group</taxon>
    </lineage>
</organism>
<keyword evidence="3" id="KW-0808">Transferase</keyword>
<accession>A0A7W4LU14</accession>
<evidence type="ECO:0000313" key="8">
    <source>
        <dbReference type="EMBL" id="QOY25841.1"/>
    </source>
</evidence>
<dbReference type="InterPro" id="IPR051537">
    <property type="entry name" value="DNA_Adenine_Mtase"/>
</dbReference>
<dbReference type="Pfam" id="PF02384">
    <property type="entry name" value="N6_Mtase"/>
    <property type="match status" value="2"/>
</dbReference>
<feature type="domain" description="DNA methylase adenine-specific" evidence="7">
    <location>
        <begin position="337"/>
        <end position="482"/>
    </location>
</feature>
<evidence type="ECO:0000313" key="9">
    <source>
        <dbReference type="Proteomes" id="UP000587477"/>
    </source>
</evidence>
<dbReference type="InterPro" id="IPR003356">
    <property type="entry name" value="DNA_methylase_A-5"/>
</dbReference>
<dbReference type="REBASE" id="457441">
    <property type="entry name" value="BveNST6ORF771P"/>
</dbReference>
<dbReference type="GO" id="GO:0032259">
    <property type="term" value="P:methylation"/>
    <property type="evidence" value="ECO:0007669"/>
    <property type="project" value="UniProtKB-KW"/>
</dbReference>
<dbReference type="Proteomes" id="UP000587477">
    <property type="component" value="Chromosome"/>
</dbReference>
<dbReference type="EC" id="2.1.1.72" evidence="1"/>
<keyword evidence="5" id="KW-0680">Restriction system</keyword>
<sequence length="676" mass="76454">MSNIIKWKLEDQVNDYVKKELENLGLINQKDFNVESNMTDYMKEALKGSAKTKNKTNFGKPDFHIENYRIPVVFENKLHTNKLIALNKSGLKMDDKSIKNFAVNGAVYYAQNMIASNKYNEVIAIGVAGDSEDDVEVSVYYVFGSLAEPKLMSEYTNLNFLENKKTFDSFYEDATLSEKEKHRILIDSQGLLKKHANNLNVLMNNHNIPVDQRVVYVSGMLLSMQDVVDKKGDIKGIGLVPDDLNGDQYDEDRDGVLVVNQIKKYLTTKQIPQDKRTLMLGSFREAISLDKDRDELTDLDKKVATLIDGKASVTKQVFTYIYEYVYLAIDGTAGHLDIMGEMYSVFLKYALGDGKEIGIVLTPPYVTKMMSQILDVNMESRVMDLATGSAGFLIASMETMIQDAEKTYGKNTTKAIEKIKKIKEQQLLGVELNAKMFTLASTNMILRGDGSSNIQKGSSFDRPPGLYEKFKADKLLLNPPFTFVENGMPFLEHGLKFMEKGGRAAIIIQDSAGSGKAAKTNKRILKNNTLIASIKMPVDTFQPSAGVQTSIYIVEAGKPHNFEMDTVKFIDFRNDGYKRTLRGNYEIDHPSERYQDIVKIFRLGRAAVRNPDFHQELWDLDKVYVEDLITDSGIDWNFEFHQVNDTSPTEEEFMKTVGEYLAFEVNQLLTGRGEND</sequence>
<keyword evidence="8" id="KW-0378">Hydrolase</keyword>
<dbReference type="GO" id="GO:0008170">
    <property type="term" value="F:N-methyltransferase activity"/>
    <property type="evidence" value="ECO:0007669"/>
    <property type="project" value="InterPro"/>
</dbReference>
<protein>
    <recommendedName>
        <fullName evidence="1">site-specific DNA-methyltransferase (adenine-specific)</fullName>
        <ecNumber evidence="1">2.1.1.72</ecNumber>
    </recommendedName>
</protein>
<reference evidence="9" key="1">
    <citation type="submission" date="2020-10" db="EMBL/GenBank/DDBJ databases">
        <title>Complete genome sequence of Bacillus velezensis NST6.</title>
        <authorList>
            <person name="Choi J."/>
        </authorList>
    </citation>
    <scope>NUCLEOTIDE SEQUENCE [LARGE SCALE GENOMIC DNA]</scope>
    <source>
        <strain evidence="9">NST6</strain>
    </source>
</reference>
<dbReference type="AlphaFoldDB" id="A0A7W4LU14"/>